<dbReference type="Pfam" id="PF03099">
    <property type="entry name" value="BPL_LplA_LipB"/>
    <property type="match status" value="1"/>
</dbReference>
<dbReference type="NCBIfam" id="TIGR00121">
    <property type="entry name" value="birA_ligase"/>
    <property type="match status" value="1"/>
</dbReference>
<keyword evidence="1 3" id="KW-0436">Ligase</keyword>
<dbReference type="Gene3D" id="3.30.930.10">
    <property type="entry name" value="Bira Bifunctional Protein, Domain 2"/>
    <property type="match status" value="1"/>
</dbReference>
<dbReference type="PANTHER" id="PTHR12835">
    <property type="entry name" value="BIOTIN PROTEIN LIGASE"/>
    <property type="match status" value="1"/>
</dbReference>
<dbReference type="GO" id="GO:0004077">
    <property type="term" value="F:biotin--[biotin carboxyl-carrier protein] ligase activity"/>
    <property type="evidence" value="ECO:0007669"/>
    <property type="project" value="InterPro"/>
</dbReference>
<feature type="domain" description="BPL/LPL catalytic" evidence="2">
    <location>
        <begin position="12"/>
        <end position="193"/>
    </location>
</feature>
<dbReference type="OrthoDB" id="9807064at2"/>
<reference evidence="3 4" key="1">
    <citation type="submission" date="2018-03" db="EMBL/GenBank/DDBJ databases">
        <title>Genomic Encyclopedia of Archaeal and Bacterial Type Strains, Phase II (KMG-II): from individual species to whole genera.</title>
        <authorList>
            <person name="Goeker M."/>
        </authorList>
    </citation>
    <scope>NUCLEOTIDE SEQUENCE [LARGE SCALE GENOMIC DNA]</scope>
    <source>
        <strain evidence="3 4">DSM 28354</strain>
    </source>
</reference>
<sequence>MYKIYPKTFFVGQIVQYLPSCQSTNDEAATLIAQSDPAEGTLVVTDQQTAGRGQRGNHWEAQSGQNLTCSLILYPTFLRATEQFWLNMAISLGIHDTLHPLLGDQATALRVKWPNDVYVGNQKMGGILIENSLQGYQLATSIIGMGLNINQTQFTYSTATSLQQQAPLPDGYDLPGFLGKLCESIEARYLQLRSGQREALRIAYLQLLYRYQEEALYEAEGRRFRGIITDVDETGRLVIVENGRQRVFAFKEVSFIIE</sequence>
<proteinExistence type="predicted"/>
<dbReference type="EMBL" id="PVTE01000008">
    <property type="protein sequence ID" value="PRY39131.1"/>
    <property type="molecule type" value="Genomic_DNA"/>
</dbReference>
<organism evidence="3 4">
    <name type="scientific">Spirosoma oryzae</name>
    <dbReference type="NCBI Taxonomy" id="1469603"/>
    <lineage>
        <taxon>Bacteria</taxon>
        <taxon>Pseudomonadati</taxon>
        <taxon>Bacteroidota</taxon>
        <taxon>Cytophagia</taxon>
        <taxon>Cytophagales</taxon>
        <taxon>Cytophagaceae</taxon>
        <taxon>Spirosoma</taxon>
    </lineage>
</organism>
<gene>
    <name evidence="3" type="ORF">CLV58_10820</name>
</gene>
<evidence type="ECO:0000259" key="2">
    <source>
        <dbReference type="PROSITE" id="PS51733"/>
    </source>
</evidence>
<accession>A0A2T0T0E9</accession>
<dbReference type="InterPro" id="IPR004408">
    <property type="entry name" value="Biotin_CoA_COase_ligase"/>
</dbReference>
<dbReference type="AlphaFoldDB" id="A0A2T0T0E9"/>
<dbReference type="GO" id="GO:0005737">
    <property type="term" value="C:cytoplasm"/>
    <property type="evidence" value="ECO:0007669"/>
    <property type="project" value="TreeGrafter"/>
</dbReference>
<protein>
    <submittedName>
        <fullName evidence="3">BirA family biotin operon repressor/biotin-[acetyl-CoA-carboxylase] ligase</fullName>
    </submittedName>
</protein>
<evidence type="ECO:0000313" key="3">
    <source>
        <dbReference type="EMBL" id="PRY39131.1"/>
    </source>
</evidence>
<dbReference type="PANTHER" id="PTHR12835:SF5">
    <property type="entry name" value="BIOTIN--PROTEIN LIGASE"/>
    <property type="match status" value="1"/>
</dbReference>
<evidence type="ECO:0000313" key="4">
    <source>
        <dbReference type="Proteomes" id="UP000238375"/>
    </source>
</evidence>
<comment type="caution">
    <text evidence="3">The sequence shown here is derived from an EMBL/GenBank/DDBJ whole genome shotgun (WGS) entry which is preliminary data.</text>
</comment>
<evidence type="ECO:0000256" key="1">
    <source>
        <dbReference type="ARBA" id="ARBA00022598"/>
    </source>
</evidence>
<keyword evidence="4" id="KW-1185">Reference proteome</keyword>
<dbReference type="InterPro" id="IPR004143">
    <property type="entry name" value="BPL_LPL_catalytic"/>
</dbReference>
<dbReference type="PROSITE" id="PS51733">
    <property type="entry name" value="BPL_LPL_CATALYTIC"/>
    <property type="match status" value="1"/>
</dbReference>
<dbReference type="Proteomes" id="UP000238375">
    <property type="component" value="Unassembled WGS sequence"/>
</dbReference>
<dbReference type="RefSeq" id="WP_106137820.1">
    <property type="nucleotide sequence ID" value="NZ_PVTE01000008.1"/>
</dbReference>
<name>A0A2T0T0E9_9BACT</name>
<dbReference type="CDD" id="cd16442">
    <property type="entry name" value="BPL"/>
    <property type="match status" value="1"/>
</dbReference>
<dbReference type="SUPFAM" id="SSF55681">
    <property type="entry name" value="Class II aaRS and biotin synthetases"/>
    <property type="match status" value="1"/>
</dbReference>
<dbReference type="InterPro" id="IPR045864">
    <property type="entry name" value="aa-tRNA-synth_II/BPL/LPL"/>
</dbReference>